<dbReference type="EMBL" id="AP008211">
    <property type="protein sequence ID" value="BAF16649.1"/>
    <property type="molecule type" value="Genomic_DNA"/>
</dbReference>
<comment type="similarity">
    <text evidence="2">Belongs to the fasciclin-like AGP family.</text>
</comment>
<evidence type="ECO:0000256" key="5">
    <source>
        <dbReference type="ARBA" id="ARBA00022729"/>
    </source>
</evidence>
<dbReference type="PANTHER" id="PTHR32077">
    <property type="entry name" value="FASCICLIN-LIKE ARABINOGALACTAN PROTEIN"/>
    <property type="match status" value="1"/>
</dbReference>
<dbReference type="SUPFAM" id="SSF82153">
    <property type="entry name" value="FAS1 domain"/>
    <property type="match status" value="1"/>
</dbReference>
<dbReference type="Proteomes" id="UP000000763">
    <property type="component" value="Chromosome 5"/>
</dbReference>
<dbReference type="Gene3D" id="2.30.180.10">
    <property type="entry name" value="FAS1 domain"/>
    <property type="match status" value="1"/>
</dbReference>
<dbReference type="FunFam" id="2.30.180.10:FF:000006">
    <property type="entry name" value="Fasciclin-like arabinogalactan protein 11"/>
    <property type="match status" value="1"/>
</dbReference>
<comment type="subcellular location">
    <subcellularLocation>
        <location evidence="1">Cell membrane</location>
        <topology evidence="1">Lipid-anchor</topology>
        <topology evidence="1">GPI-anchor</topology>
    </subcellularLocation>
</comment>
<evidence type="ECO:0000256" key="4">
    <source>
        <dbReference type="ARBA" id="ARBA00022622"/>
    </source>
</evidence>
<protein>
    <submittedName>
        <fullName evidence="12">Os05g0163300 protein</fullName>
    </submittedName>
</protein>
<dbReference type="GO" id="GO:0098552">
    <property type="term" value="C:side of membrane"/>
    <property type="evidence" value="ECO:0007669"/>
    <property type="project" value="UniProtKB-KW"/>
</dbReference>
<evidence type="ECO:0000313" key="12">
    <source>
        <dbReference type="EMBL" id="BAF16649.1"/>
    </source>
</evidence>
<dbReference type="PANTHER" id="PTHR32077:SF84">
    <property type="entry name" value="OS05G0163300 PROTEIN"/>
    <property type="match status" value="1"/>
</dbReference>
<dbReference type="Pfam" id="PF02469">
    <property type="entry name" value="Fasciclin"/>
    <property type="match status" value="1"/>
</dbReference>
<evidence type="ECO:0000256" key="1">
    <source>
        <dbReference type="ARBA" id="ARBA00004609"/>
    </source>
</evidence>
<keyword evidence="3" id="KW-1003">Cell membrane</keyword>
<dbReference type="AlphaFoldDB" id="A0A0P0WIB4"/>
<evidence type="ECO:0000259" key="11">
    <source>
        <dbReference type="PROSITE" id="PS50213"/>
    </source>
</evidence>
<evidence type="ECO:0000256" key="3">
    <source>
        <dbReference type="ARBA" id="ARBA00022475"/>
    </source>
</evidence>
<evidence type="ECO:0000256" key="9">
    <source>
        <dbReference type="ARBA" id="ARBA00024686"/>
    </source>
</evidence>
<name>A0A0P0WIB4_ORYSJ</name>
<feature type="compositionally biased region" description="Low complexity" evidence="10">
    <location>
        <begin position="224"/>
        <end position="241"/>
    </location>
</feature>
<dbReference type="KEGG" id="osa:4337901"/>
<evidence type="ECO:0000256" key="8">
    <source>
        <dbReference type="ARBA" id="ARBA00023180"/>
    </source>
</evidence>
<accession>A0A0P0WIB4</accession>
<dbReference type="KEGG" id="dosa:Os05g0163300"/>
<comment type="function">
    <text evidence="9">May be a cell surface adhesion protein.</text>
</comment>
<proteinExistence type="inferred from homology"/>
<dbReference type="PROSITE" id="PS50213">
    <property type="entry name" value="FAS1"/>
    <property type="match status" value="1"/>
</dbReference>
<keyword evidence="5" id="KW-0732">Signal</keyword>
<keyword evidence="7" id="KW-0472">Membrane</keyword>
<dbReference type="OrthoDB" id="286301at2759"/>
<evidence type="ECO:0000256" key="6">
    <source>
        <dbReference type="ARBA" id="ARBA00022974"/>
    </source>
</evidence>
<dbReference type="OMA" id="IANSPWD"/>
<dbReference type="GO" id="GO:0005886">
    <property type="term" value="C:plasma membrane"/>
    <property type="evidence" value="ECO:0007669"/>
    <property type="project" value="UniProtKB-SubCell"/>
</dbReference>
<feature type="region of interest" description="Disordered" evidence="10">
    <location>
        <begin position="211"/>
        <end position="241"/>
    </location>
</feature>
<keyword evidence="4" id="KW-0336">GPI-anchor</keyword>
<sequence>MHVAKKSLASMAASATTTILVAAMLVVMAVESPVANGQAAAAAPAPAPAAPKTITAILTKAGQFTKFLQLLQSTQAGEQINNQIKGKASSSGGLTVFAPPDNAFAALPTGTLNKLSDQQKTSLVQFHVVSALLPMAQFDTVSNPLRTQAGETAAGKYPLNVTAEGSRVNISTGVVNATVDNTLYSGDRLVVYQVDKVLLPWALYGPPVPAPAPSPADKAKKKAGPVGVADAPAADTAAGTTTTTVATASEAAARGTVRRGLVGVAVAVAVAWCGM</sequence>
<gene>
    <name evidence="12" type="ordered locus">Os05g0163300</name>
</gene>
<keyword evidence="4" id="KW-0449">Lipoprotein</keyword>
<dbReference type="InterPro" id="IPR045003">
    <property type="entry name" value="FLA_A"/>
</dbReference>
<reference evidence="12 13" key="1">
    <citation type="journal article" date="2005" name="Nature">
        <title>The map-based sequence of the rice genome.</title>
        <authorList>
            <consortium name="International rice genome sequencing project (IRGSP)"/>
            <person name="Matsumoto T."/>
            <person name="Wu J."/>
            <person name="Kanamori H."/>
            <person name="Katayose Y."/>
            <person name="Fujisawa M."/>
            <person name="Namiki N."/>
            <person name="Mizuno H."/>
            <person name="Yamamoto K."/>
            <person name="Antonio B.A."/>
            <person name="Baba T."/>
            <person name="Sakata K."/>
            <person name="Nagamura Y."/>
            <person name="Aoki H."/>
            <person name="Arikawa K."/>
            <person name="Arita K."/>
            <person name="Bito T."/>
            <person name="Chiden Y."/>
            <person name="Fujitsuka N."/>
            <person name="Fukunaka R."/>
            <person name="Hamada M."/>
            <person name="Harada C."/>
            <person name="Hayashi A."/>
            <person name="Hijishita S."/>
            <person name="Honda M."/>
            <person name="Hosokawa S."/>
            <person name="Ichikawa Y."/>
            <person name="Idonuma A."/>
            <person name="Iijima M."/>
            <person name="Ikeda M."/>
            <person name="Ikeno M."/>
            <person name="Ito K."/>
            <person name="Ito S."/>
            <person name="Ito T."/>
            <person name="Ito Y."/>
            <person name="Ito Y."/>
            <person name="Iwabuchi A."/>
            <person name="Kamiya K."/>
            <person name="Karasawa W."/>
            <person name="Kurita K."/>
            <person name="Katagiri S."/>
            <person name="Kikuta A."/>
            <person name="Kobayashi H."/>
            <person name="Kobayashi N."/>
            <person name="Machita K."/>
            <person name="Maehara T."/>
            <person name="Masukawa M."/>
            <person name="Mizubayashi T."/>
            <person name="Mukai Y."/>
            <person name="Nagasaki H."/>
            <person name="Nagata Y."/>
            <person name="Naito S."/>
            <person name="Nakashima M."/>
            <person name="Nakama Y."/>
            <person name="Nakamichi Y."/>
            <person name="Nakamura M."/>
            <person name="Meguro A."/>
            <person name="Negishi M."/>
            <person name="Ohta I."/>
            <person name="Ohta T."/>
            <person name="Okamoto M."/>
            <person name="Ono N."/>
            <person name="Saji S."/>
            <person name="Sakaguchi M."/>
            <person name="Sakai K."/>
            <person name="Shibata M."/>
            <person name="Shimokawa T."/>
            <person name="Song J."/>
            <person name="Takazaki Y."/>
            <person name="Terasawa K."/>
            <person name="Tsugane M."/>
            <person name="Tsuji K."/>
            <person name="Ueda S."/>
            <person name="Waki K."/>
            <person name="Yamagata H."/>
            <person name="Yamamoto M."/>
            <person name="Yamamoto S."/>
            <person name="Yamane H."/>
            <person name="Yoshiki S."/>
            <person name="Yoshihara R."/>
            <person name="Yukawa K."/>
            <person name="Zhong H."/>
            <person name="Yano M."/>
            <person name="Yuan Q."/>
            <person name="Ouyang S."/>
            <person name="Liu J."/>
            <person name="Jones K.M."/>
            <person name="Gansberger K."/>
            <person name="Moffat K."/>
            <person name="Hill J."/>
            <person name="Bera J."/>
            <person name="Fadrosh D."/>
            <person name="Jin S."/>
            <person name="Johri S."/>
            <person name="Kim M."/>
            <person name="Overton L."/>
            <person name="Reardon M."/>
            <person name="Tsitrin T."/>
            <person name="Vuong H."/>
            <person name="Weaver B."/>
            <person name="Ciecko A."/>
            <person name="Tallon L."/>
            <person name="Jackson J."/>
            <person name="Pai G."/>
            <person name="Aken S.V."/>
            <person name="Utterback T."/>
            <person name="Reidmuller S."/>
            <person name="Feldblyum T."/>
            <person name="Hsiao J."/>
            <person name="Zismann V."/>
            <person name="Iobst S."/>
            <person name="de Vazeille A.R."/>
            <person name="Buell C.R."/>
            <person name="Ying K."/>
            <person name="Li Y."/>
            <person name="Lu T."/>
            <person name="Huang Y."/>
            <person name="Zhao Q."/>
            <person name="Feng Q."/>
            <person name="Zhang L."/>
            <person name="Zhu J."/>
            <person name="Weng Q."/>
            <person name="Mu J."/>
            <person name="Lu Y."/>
            <person name="Fan D."/>
            <person name="Liu Y."/>
            <person name="Guan J."/>
            <person name="Zhang Y."/>
            <person name="Yu S."/>
            <person name="Liu X."/>
            <person name="Zhang Y."/>
            <person name="Hong G."/>
            <person name="Han B."/>
            <person name="Choisne N."/>
            <person name="Demange N."/>
            <person name="Orjeda G."/>
            <person name="Samain S."/>
            <person name="Cattolico L."/>
            <person name="Pelletier E."/>
            <person name="Couloux A."/>
            <person name="Segurens B."/>
            <person name="Wincker P."/>
            <person name="D'Hont A."/>
            <person name="Scarpelli C."/>
            <person name="Weissenbach J."/>
            <person name="Salanoubat M."/>
            <person name="Quetier F."/>
            <person name="Yu Y."/>
            <person name="Kim H.R."/>
            <person name="Rambo T."/>
            <person name="Currie J."/>
            <person name="Collura K."/>
            <person name="Luo M."/>
            <person name="Yang T."/>
            <person name="Ammiraju J.S.S."/>
            <person name="Engler F."/>
            <person name="Soderlund C."/>
            <person name="Wing R.A."/>
            <person name="Palmer L.E."/>
            <person name="de la Bastide M."/>
            <person name="Spiegel L."/>
            <person name="Nascimento L."/>
            <person name="Zutavern T."/>
            <person name="O'Shaughnessy A."/>
            <person name="Dike S."/>
            <person name="Dedhia N."/>
            <person name="Preston R."/>
            <person name="Balija V."/>
            <person name="McCombie W.R."/>
            <person name="Chow T."/>
            <person name="Chen H."/>
            <person name="Chung M."/>
            <person name="Chen C."/>
            <person name="Shaw J."/>
            <person name="Wu H."/>
            <person name="Hsiao K."/>
            <person name="Chao Y."/>
            <person name="Chu M."/>
            <person name="Cheng C."/>
            <person name="Hour A."/>
            <person name="Lee P."/>
            <person name="Lin S."/>
            <person name="Lin Y."/>
            <person name="Liou J."/>
            <person name="Liu S."/>
            <person name="Hsing Y."/>
            <person name="Raghuvanshi S."/>
            <person name="Mohanty A."/>
            <person name="Bharti A.K."/>
            <person name="Gaur A."/>
            <person name="Gupta V."/>
            <person name="Kumar D."/>
            <person name="Ravi V."/>
            <person name="Vij S."/>
            <person name="Kapur A."/>
            <person name="Khurana P."/>
            <person name="Khurana P."/>
            <person name="Khurana J.P."/>
            <person name="Tyagi A.K."/>
            <person name="Gaikwad K."/>
            <person name="Singh A."/>
            <person name="Dalal V."/>
            <person name="Srivastava S."/>
            <person name="Dixit A."/>
            <person name="Pal A.K."/>
            <person name="Ghazi I.A."/>
            <person name="Yadav M."/>
            <person name="Pandit A."/>
            <person name="Bhargava A."/>
            <person name="Sureshbabu K."/>
            <person name="Batra K."/>
            <person name="Sharma T.R."/>
            <person name="Mohapatra T."/>
            <person name="Singh N.K."/>
            <person name="Messing J."/>
            <person name="Nelson A.B."/>
            <person name="Fuks G."/>
            <person name="Kavchok S."/>
            <person name="Keizer G."/>
            <person name="Linton E."/>
            <person name="Llaca V."/>
            <person name="Song R."/>
            <person name="Tanyolac B."/>
            <person name="Young S."/>
            <person name="Ho-Il K."/>
            <person name="Hahn J.H."/>
            <person name="Sangsakoo G."/>
            <person name="Vanavichit A."/>
            <person name="de Mattos Luiz.A.T."/>
            <person name="Zimmer P.D."/>
            <person name="Malone G."/>
            <person name="Dellagostin O."/>
            <person name="de Oliveira A.C."/>
            <person name="Bevan M."/>
            <person name="Bancroft I."/>
            <person name="Minx P."/>
            <person name="Cordum H."/>
            <person name="Wilson R."/>
            <person name="Cheng Z."/>
            <person name="Jin W."/>
            <person name="Jiang J."/>
            <person name="Leong S.A."/>
            <person name="Iwama H."/>
            <person name="Gojobori T."/>
            <person name="Itoh T."/>
            <person name="Niimura Y."/>
            <person name="Fujii Y."/>
            <person name="Habara T."/>
            <person name="Sakai H."/>
            <person name="Sato Y."/>
            <person name="Wilson G."/>
            <person name="Kumar K."/>
            <person name="McCouch S."/>
            <person name="Juretic N."/>
            <person name="Hoen D."/>
            <person name="Wright S."/>
            <person name="Bruskiewich R."/>
            <person name="Bureau T."/>
            <person name="Miyao A."/>
            <person name="Hirochika H."/>
            <person name="Nishikawa T."/>
            <person name="Kadowaki K."/>
            <person name="Sugiura M."/>
            <person name="Burr B."/>
            <person name="Sasaki T."/>
        </authorList>
    </citation>
    <scope>NUCLEOTIDE SEQUENCE [LARGE SCALE GENOMIC DNA]</scope>
    <source>
        <strain evidence="13">cv. Nipponbare</strain>
    </source>
</reference>
<dbReference type="InterPro" id="IPR036378">
    <property type="entry name" value="FAS1_dom_sf"/>
</dbReference>
<reference evidence="13" key="2">
    <citation type="journal article" date="2008" name="Nucleic Acids Res.">
        <title>The rice annotation project database (RAP-DB): 2008 update.</title>
        <authorList>
            <consortium name="The rice annotation project (RAP)"/>
        </authorList>
    </citation>
    <scope>GENOME REANNOTATION</scope>
    <source>
        <strain evidence="13">cv. Nipponbare</strain>
    </source>
</reference>
<keyword evidence="8" id="KW-0325">Glycoprotein</keyword>
<evidence type="ECO:0000256" key="10">
    <source>
        <dbReference type="SAM" id="MobiDB-lite"/>
    </source>
</evidence>
<dbReference type="GO" id="GO:0009834">
    <property type="term" value="P:plant-type secondary cell wall biogenesis"/>
    <property type="evidence" value="ECO:0007669"/>
    <property type="project" value="UniProtKB-ARBA"/>
</dbReference>
<dbReference type="Gramene" id="Os05t0163300-01">
    <property type="protein sequence ID" value="Os05t0163300-01"/>
    <property type="gene ID" value="Os05g0163300"/>
</dbReference>
<dbReference type="SMR" id="A0A0P0WIB4"/>
<evidence type="ECO:0000313" key="13">
    <source>
        <dbReference type="Proteomes" id="UP000000763"/>
    </source>
</evidence>
<dbReference type="InterPro" id="IPR000782">
    <property type="entry name" value="FAS1_domain"/>
</dbReference>
<organism evidence="12 13">
    <name type="scientific">Oryza sativa subsp. japonica</name>
    <name type="common">Rice</name>
    <dbReference type="NCBI Taxonomy" id="39947"/>
    <lineage>
        <taxon>Eukaryota</taxon>
        <taxon>Viridiplantae</taxon>
        <taxon>Streptophyta</taxon>
        <taxon>Embryophyta</taxon>
        <taxon>Tracheophyta</taxon>
        <taxon>Spermatophyta</taxon>
        <taxon>Magnoliopsida</taxon>
        <taxon>Liliopsida</taxon>
        <taxon>Poales</taxon>
        <taxon>Poaceae</taxon>
        <taxon>BOP clade</taxon>
        <taxon>Oryzoideae</taxon>
        <taxon>Oryzeae</taxon>
        <taxon>Oryzinae</taxon>
        <taxon>Oryza</taxon>
        <taxon>Oryza sativa</taxon>
    </lineage>
</organism>
<evidence type="ECO:0000256" key="2">
    <source>
        <dbReference type="ARBA" id="ARBA00007843"/>
    </source>
</evidence>
<feature type="domain" description="FAS1" evidence="11">
    <location>
        <begin position="51"/>
        <end position="198"/>
    </location>
</feature>
<keyword evidence="6" id="KW-0654">Proteoglycan</keyword>
<dbReference type="SMART" id="SM00554">
    <property type="entry name" value="FAS1"/>
    <property type="match status" value="1"/>
</dbReference>
<evidence type="ECO:0000256" key="7">
    <source>
        <dbReference type="ARBA" id="ARBA00023136"/>
    </source>
</evidence>